<dbReference type="OrthoDB" id="670036at2"/>
<name>A0A3S1CZJ6_9BACT</name>
<dbReference type="AlphaFoldDB" id="A0A3S1CZJ6"/>
<dbReference type="EMBL" id="RIAR02000001">
    <property type="protein sequence ID" value="NSL86323.1"/>
    <property type="molecule type" value="Genomic_DNA"/>
</dbReference>
<gene>
    <name evidence="1" type="ORF">ECE50_005760</name>
</gene>
<evidence type="ECO:0000313" key="1">
    <source>
        <dbReference type="EMBL" id="NSL86323.1"/>
    </source>
</evidence>
<proteinExistence type="predicted"/>
<reference evidence="1" key="1">
    <citation type="submission" date="2020-05" db="EMBL/GenBank/DDBJ databases">
        <title>Chitinophaga laudate sp. nov., isolated from a tropical peat swamp.</title>
        <authorList>
            <person name="Goh C.B.S."/>
            <person name="Lee M.S."/>
            <person name="Parimannan S."/>
            <person name="Pasbakhsh P."/>
            <person name="Yule C.M."/>
            <person name="Rajandas H."/>
            <person name="Loke S."/>
            <person name="Croft L."/>
            <person name="Tan J.B.L."/>
        </authorList>
    </citation>
    <scope>NUCLEOTIDE SEQUENCE</scope>
    <source>
        <strain evidence="1">Mgbs1</strain>
    </source>
</reference>
<accession>A0A3S1CZJ6</accession>
<dbReference type="Proteomes" id="UP000281028">
    <property type="component" value="Unassembled WGS sequence"/>
</dbReference>
<keyword evidence="2" id="KW-1185">Reference proteome</keyword>
<organism evidence="1 2">
    <name type="scientific">Chitinophaga solisilvae</name>
    <dbReference type="NCBI Taxonomy" id="1233460"/>
    <lineage>
        <taxon>Bacteria</taxon>
        <taxon>Pseudomonadati</taxon>
        <taxon>Bacteroidota</taxon>
        <taxon>Chitinophagia</taxon>
        <taxon>Chitinophagales</taxon>
        <taxon>Chitinophagaceae</taxon>
        <taxon>Chitinophaga</taxon>
    </lineage>
</organism>
<sequence>MNKLTLVAACALLAMVACKQSDQKTEPVPSLSNQPTVEVKLNLKGDIITGETPMGRKAALSTQNKTVRDSVIYAVAVTQNYRPVALGLFNHLVDSIPLRVPTTGTISVSALVFKKGSGNGLYYSVDSAGRQYFPYPFYATLLNRMDTAVHPYSSPDSLNYLSVFADSSSGYKVNEYAELETHFGRVSFSGSSVPGSLTIQLKRVVFGVQYTVENFTAGKIKIDYSNNRLSPRNLTPGSSGQQYIYTADEFKNRDSLYNAPTMTVKWEKPDGSTVTIGSRVMNFKRNVLTTVRISLPVNNGSTWLRPITTENTWLWNENVNL</sequence>
<evidence type="ECO:0000313" key="2">
    <source>
        <dbReference type="Proteomes" id="UP000281028"/>
    </source>
</evidence>
<comment type="caution">
    <text evidence="1">The sequence shown here is derived from an EMBL/GenBank/DDBJ whole genome shotgun (WGS) entry which is preliminary data.</text>
</comment>
<dbReference type="PROSITE" id="PS51257">
    <property type="entry name" value="PROKAR_LIPOPROTEIN"/>
    <property type="match status" value="1"/>
</dbReference>
<protein>
    <submittedName>
        <fullName evidence="1">Uncharacterized protein</fullName>
    </submittedName>
</protein>